<dbReference type="PATRIC" id="fig|670052.7.peg.9"/>
<evidence type="ECO:0000313" key="3">
    <source>
        <dbReference type="Proteomes" id="UP000092582"/>
    </source>
</evidence>
<dbReference type="STRING" id="670052.PA27867_0009"/>
<sequence length="121" mass="13003">MPTTRSNAATRLEVMNRLGRAMADPTRSRILMTLLDGPAYPAGLAEDLTLTRQNVSNHLGCLRDCGIVVVEPQGRQMRYRISDAHLTRALGDLVAVVLAVDESAPCLTVDCPVPGCCETAP</sequence>
<dbReference type="Pfam" id="PF01022">
    <property type="entry name" value="HTH_5"/>
    <property type="match status" value="1"/>
</dbReference>
<dbReference type="Proteomes" id="UP000092582">
    <property type="component" value="Chromosome 1"/>
</dbReference>
<dbReference type="PANTHER" id="PTHR39168:SF2">
    <property type="entry name" value="HTH-TYPE TRANSCRIPTIONAL REGULATOR CMTR"/>
    <property type="match status" value="1"/>
</dbReference>
<dbReference type="GO" id="GO:0032791">
    <property type="term" value="F:lead ion binding"/>
    <property type="evidence" value="ECO:0007669"/>
    <property type="project" value="TreeGrafter"/>
</dbReference>
<protein>
    <submittedName>
        <fullName evidence="2">ArsR family transcriptional regulator</fullName>
    </submittedName>
</protein>
<dbReference type="SUPFAM" id="SSF46785">
    <property type="entry name" value="Winged helix' DNA-binding domain"/>
    <property type="match status" value="1"/>
</dbReference>
<dbReference type="CDD" id="cd00090">
    <property type="entry name" value="HTH_ARSR"/>
    <property type="match status" value="1"/>
</dbReference>
<dbReference type="SMART" id="SM00418">
    <property type="entry name" value="HTH_ARSR"/>
    <property type="match status" value="1"/>
</dbReference>
<dbReference type="InterPro" id="IPR011991">
    <property type="entry name" value="ArsR-like_HTH"/>
</dbReference>
<dbReference type="GO" id="GO:0046686">
    <property type="term" value="P:response to cadmium ion"/>
    <property type="evidence" value="ECO:0007669"/>
    <property type="project" value="TreeGrafter"/>
</dbReference>
<organism evidence="2 3">
    <name type="scientific">Cryobacterium arcticum</name>
    <dbReference type="NCBI Taxonomy" id="670052"/>
    <lineage>
        <taxon>Bacteria</taxon>
        <taxon>Bacillati</taxon>
        <taxon>Actinomycetota</taxon>
        <taxon>Actinomycetes</taxon>
        <taxon>Micrococcales</taxon>
        <taxon>Microbacteriaceae</taxon>
        <taxon>Cryobacterium</taxon>
    </lineage>
</organism>
<keyword evidence="3" id="KW-1185">Reference proteome</keyword>
<gene>
    <name evidence="2" type="ORF">PA27867_0009</name>
</gene>
<dbReference type="PRINTS" id="PR00778">
    <property type="entry name" value="HTHARSR"/>
</dbReference>
<proteinExistence type="predicted"/>
<dbReference type="InterPro" id="IPR036390">
    <property type="entry name" value="WH_DNA-bd_sf"/>
</dbReference>
<dbReference type="GO" id="GO:0010288">
    <property type="term" value="P:response to lead ion"/>
    <property type="evidence" value="ECO:0007669"/>
    <property type="project" value="TreeGrafter"/>
</dbReference>
<dbReference type="InterPro" id="IPR052543">
    <property type="entry name" value="HTH_Metal-responsive_Reg"/>
</dbReference>
<dbReference type="PANTHER" id="PTHR39168">
    <property type="entry name" value="TRANSCRIPTIONAL REGULATOR-RELATED"/>
    <property type="match status" value="1"/>
</dbReference>
<dbReference type="EMBL" id="CP016282">
    <property type="protein sequence ID" value="ANP70988.1"/>
    <property type="molecule type" value="Genomic_DNA"/>
</dbReference>
<accession>A0A1B1BEI6</accession>
<evidence type="ECO:0000313" key="2">
    <source>
        <dbReference type="EMBL" id="ANP70988.1"/>
    </source>
</evidence>
<dbReference type="Gene3D" id="1.10.10.10">
    <property type="entry name" value="Winged helix-like DNA-binding domain superfamily/Winged helix DNA-binding domain"/>
    <property type="match status" value="1"/>
</dbReference>
<name>A0A1B1BEI6_9MICO</name>
<dbReference type="InterPro" id="IPR001845">
    <property type="entry name" value="HTH_ArsR_DNA-bd_dom"/>
</dbReference>
<dbReference type="GO" id="GO:0003700">
    <property type="term" value="F:DNA-binding transcription factor activity"/>
    <property type="evidence" value="ECO:0007669"/>
    <property type="project" value="InterPro"/>
</dbReference>
<dbReference type="KEGG" id="cart:PA27867_0009"/>
<dbReference type="InterPro" id="IPR036388">
    <property type="entry name" value="WH-like_DNA-bd_sf"/>
</dbReference>
<dbReference type="PROSITE" id="PS50987">
    <property type="entry name" value="HTH_ARSR_2"/>
    <property type="match status" value="1"/>
</dbReference>
<dbReference type="GO" id="GO:0003677">
    <property type="term" value="F:DNA binding"/>
    <property type="evidence" value="ECO:0007669"/>
    <property type="project" value="TreeGrafter"/>
</dbReference>
<dbReference type="NCBIfam" id="NF033788">
    <property type="entry name" value="HTH_metalloreg"/>
    <property type="match status" value="1"/>
</dbReference>
<dbReference type="GO" id="GO:0097063">
    <property type="term" value="F:cadmium ion sensor activity"/>
    <property type="evidence" value="ECO:0007669"/>
    <property type="project" value="TreeGrafter"/>
</dbReference>
<reference evidence="2 3" key="1">
    <citation type="submission" date="2016-06" db="EMBL/GenBank/DDBJ databases">
        <title>Genome sequencing of Cryobacterium arcticum PAMC 27867.</title>
        <authorList>
            <person name="Lee J."/>
            <person name="Kim O.-S."/>
        </authorList>
    </citation>
    <scope>NUCLEOTIDE SEQUENCE [LARGE SCALE GENOMIC DNA]</scope>
    <source>
        <strain evidence="2 3">PAMC 27867</strain>
    </source>
</reference>
<dbReference type="AlphaFoldDB" id="A0A1B1BEI6"/>
<evidence type="ECO:0000259" key="1">
    <source>
        <dbReference type="PROSITE" id="PS50987"/>
    </source>
</evidence>
<feature type="domain" description="HTH arsR-type" evidence="1">
    <location>
        <begin position="7"/>
        <end position="101"/>
    </location>
</feature>